<dbReference type="InterPro" id="IPR004279">
    <property type="entry name" value="Perilipin"/>
</dbReference>
<dbReference type="Proteomes" id="UP000014500">
    <property type="component" value="Unassembled WGS sequence"/>
</dbReference>
<evidence type="ECO:0000256" key="3">
    <source>
        <dbReference type="ARBA" id="ARBA00022677"/>
    </source>
</evidence>
<proteinExistence type="inferred from homology"/>
<dbReference type="AlphaFoldDB" id="T1JL68"/>
<dbReference type="GO" id="GO:0010890">
    <property type="term" value="P:positive regulation of triglyceride storage"/>
    <property type="evidence" value="ECO:0007669"/>
    <property type="project" value="TreeGrafter"/>
</dbReference>
<dbReference type="GO" id="GO:0005811">
    <property type="term" value="C:lipid droplet"/>
    <property type="evidence" value="ECO:0007669"/>
    <property type="project" value="UniProtKB-SubCell"/>
</dbReference>
<dbReference type="STRING" id="126957.T1JL68"/>
<sequence>NYADQVLVNQLDNLEKKFPIINKSPEEIAKEAREKYSTTVQPLVQPTVDSISNATQRGIETVTNVKQYGVDKVTAVKDYGVLKANEFMDTKYGQAVSTSVSKTLNVADQYVDYYLPAEEGEEKEEATEDDPMGTRVRKFSGKLRRRVTRVTVQQLEQIQKTTQENLSHLNIVLDLLQNAKTNLNSTNQAVKDRLAAAQVKALALWEELNKEEPQTAEGDEQTPKTLEQRSLAVARHLTKRLVNLYTTASSTLHLPATLQPKFAQAQQYATDLYGQVTKISSVEDASNLVLNQVRETGKTIQETVNNLREQAATNIEWLGKNNSAEGVEESSDSQSSMPSDQ</sequence>
<dbReference type="SUPFAM" id="SSF109775">
    <property type="entry name" value="Mannose-6-phosphate receptor binding protein 1 (Tip47), C-terminal domain"/>
    <property type="match status" value="1"/>
</dbReference>
<evidence type="ECO:0000313" key="6">
    <source>
        <dbReference type="EnsemblMetazoa" id="SMAR014598-PA"/>
    </source>
</evidence>
<dbReference type="Pfam" id="PF03036">
    <property type="entry name" value="Perilipin"/>
    <property type="match status" value="1"/>
</dbReference>
<comment type="subcellular location">
    <subcellularLocation>
        <location evidence="1">Lipid droplet</location>
    </subcellularLocation>
</comment>
<dbReference type="PANTHER" id="PTHR14024:SF49">
    <property type="entry name" value="LIPID STORAGE DROPLETS SURFACE-BINDING PROTEIN 1"/>
    <property type="match status" value="1"/>
</dbReference>
<dbReference type="GO" id="GO:0005829">
    <property type="term" value="C:cytosol"/>
    <property type="evidence" value="ECO:0007669"/>
    <property type="project" value="TreeGrafter"/>
</dbReference>
<dbReference type="EMBL" id="JH431628">
    <property type="status" value="NOT_ANNOTATED_CDS"/>
    <property type="molecule type" value="Genomic_DNA"/>
</dbReference>
<evidence type="ECO:0000313" key="7">
    <source>
        <dbReference type="Proteomes" id="UP000014500"/>
    </source>
</evidence>
<reference evidence="7" key="1">
    <citation type="submission" date="2011-05" db="EMBL/GenBank/DDBJ databases">
        <authorList>
            <person name="Richards S.R."/>
            <person name="Qu J."/>
            <person name="Jiang H."/>
            <person name="Jhangiani S.N."/>
            <person name="Agravi P."/>
            <person name="Goodspeed R."/>
            <person name="Gross S."/>
            <person name="Mandapat C."/>
            <person name="Jackson L."/>
            <person name="Mathew T."/>
            <person name="Pu L."/>
            <person name="Thornton R."/>
            <person name="Saada N."/>
            <person name="Wilczek-Boney K.B."/>
            <person name="Lee S."/>
            <person name="Kovar C."/>
            <person name="Wu Y."/>
            <person name="Scherer S.E."/>
            <person name="Worley K.C."/>
            <person name="Muzny D.M."/>
            <person name="Gibbs R."/>
        </authorList>
    </citation>
    <scope>NUCLEOTIDE SEQUENCE</scope>
    <source>
        <strain evidence="7">Brora</strain>
    </source>
</reference>
<dbReference type="PhylomeDB" id="T1JL68"/>
<dbReference type="GO" id="GO:0019915">
    <property type="term" value="P:lipid storage"/>
    <property type="evidence" value="ECO:0007669"/>
    <property type="project" value="TreeGrafter"/>
</dbReference>
<comment type="similarity">
    <text evidence="2 4">Belongs to the perilipin family.</text>
</comment>
<organism evidence="6 7">
    <name type="scientific">Strigamia maritima</name>
    <name type="common">European centipede</name>
    <name type="synonym">Geophilus maritimus</name>
    <dbReference type="NCBI Taxonomy" id="126957"/>
    <lineage>
        <taxon>Eukaryota</taxon>
        <taxon>Metazoa</taxon>
        <taxon>Ecdysozoa</taxon>
        <taxon>Arthropoda</taxon>
        <taxon>Myriapoda</taxon>
        <taxon>Chilopoda</taxon>
        <taxon>Pleurostigmophora</taxon>
        <taxon>Geophilomorpha</taxon>
        <taxon>Linotaeniidae</taxon>
        <taxon>Strigamia</taxon>
    </lineage>
</organism>
<keyword evidence="7" id="KW-1185">Reference proteome</keyword>
<dbReference type="EnsemblMetazoa" id="SMAR014598-RA">
    <property type="protein sequence ID" value="SMAR014598-PA"/>
    <property type="gene ID" value="SMAR014598"/>
</dbReference>
<evidence type="ECO:0008006" key="8">
    <source>
        <dbReference type="Google" id="ProtNLM"/>
    </source>
</evidence>
<evidence type="ECO:0000256" key="4">
    <source>
        <dbReference type="PIRNR" id="PIRNR036881"/>
    </source>
</evidence>
<reference evidence="6" key="2">
    <citation type="submission" date="2015-02" db="UniProtKB">
        <authorList>
            <consortium name="EnsemblMetazoa"/>
        </authorList>
    </citation>
    <scope>IDENTIFICATION</scope>
</reference>
<feature type="region of interest" description="Disordered" evidence="5">
    <location>
        <begin position="318"/>
        <end position="341"/>
    </location>
</feature>
<dbReference type="OMA" id="MGFISEL"/>
<dbReference type="PIRSF" id="PIRSF036881">
    <property type="entry name" value="PAT"/>
    <property type="match status" value="1"/>
</dbReference>
<keyword evidence="3" id="KW-0551">Lipid droplet</keyword>
<accession>T1JL68</accession>
<protein>
    <recommendedName>
        <fullName evidence="8">Perilipin</fullName>
    </recommendedName>
</protein>
<dbReference type="PANTHER" id="PTHR14024">
    <property type="entry name" value="PERILIPIN"/>
    <property type="match status" value="1"/>
</dbReference>
<feature type="compositionally biased region" description="Low complexity" evidence="5">
    <location>
        <begin position="332"/>
        <end position="341"/>
    </location>
</feature>
<dbReference type="eggNOG" id="ENOG502QRYF">
    <property type="taxonomic scope" value="Eukaryota"/>
</dbReference>
<evidence type="ECO:0000256" key="2">
    <source>
        <dbReference type="ARBA" id="ARBA00006311"/>
    </source>
</evidence>
<dbReference type="HOGENOM" id="CLU_815300_0_0_1"/>
<evidence type="ECO:0000256" key="5">
    <source>
        <dbReference type="SAM" id="MobiDB-lite"/>
    </source>
</evidence>
<evidence type="ECO:0000256" key="1">
    <source>
        <dbReference type="ARBA" id="ARBA00004502"/>
    </source>
</evidence>
<name>T1JL68_STRMM</name>
<dbReference type="Gene3D" id="1.20.120.340">
    <property type="entry name" value="Flagellar protein FliS"/>
    <property type="match status" value="1"/>
</dbReference>